<evidence type="ECO:0000256" key="1">
    <source>
        <dbReference type="SAM" id="MobiDB-lite"/>
    </source>
</evidence>
<feature type="compositionally biased region" description="Basic and acidic residues" evidence="1">
    <location>
        <begin position="366"/>
        <end position="377"/>
    </location>
</feature>
<feature type="region of interest" description="Disordered" evidence="1">
    <location>
        <begin position="218"/>
        <end position="244"/>
    </location>
</feature>
<dbReference type="InterPro" id="IPR000048">
    <property type="entry name" value="IQ_motif_EF-hand-BS"/>
</dbReference>
<comment type="caution">
    <text evidence="2">The sequence shown here is derived from an EMBL/GenBank/DDBJ whole genome shotgun (WGS) entry which is preliminary data.</text>
</comment>
<proteinExistence type="predicted"/>
<feature type="region of interest" description="Disordered" evidence="1">
    <location>
        <begin position="816"/>
        <end position="869"/>
    </location>
</feature>
<feature type="region of interest" description="Disordered" evidence="1">
    <location>
        <begin position="85"/>
        <end position="107"/>
    </location>
</feature>
<keyword evidence="3" id="KW-1185">Reference proteome</keyword>
<dbReference type="PROSITE" id="PS50096">
    <property type="entry name" value="IQ"/>
    <property type="match status" value="1"/>
</dbReference>
<feature type="region of interest" description="Disordered" evidence="1">
    <location>
        <begin position="1448"/>
        <end position="1474"/>
    </location>
</feature>
<gene>
    <name evidence="2" type="ORF">LtaPh_1511900</name>
</gene>
<dbReference type="VEuPathDB" id="TriTrypDB:LtaPh_1511900"/>
<dbReference type="OrthoDB" id="267477at2759"/>
<feature type="compositionally biased region" description="Pro residues" evidence="1">
    <location>
        <begin position="848"/>
        <end position="864"/>
    </location>
</feature>
<feature type="compositionally biased region" description="Polar residues" evidence="1">
    <location>
        <begin position="417"/>
        <end position="426"/>
    </location>
</feature>
<name>A0A640KE23_LEITA</name>
<feature type="compositionally biased region" description="Low complexity" evidence="1">
    <location>
        <begin position="379"/>
        <end position="401"/>
    </location>
</feature>
<protein>
    <submittedName>
        <fullName evidence="2">Uncharacterized protein</fullName>
    </submittedName>
</protein>
<sequence length="1835" mass="197550">MEVDALRTQLTSLLALHHDDDASDDDIVFATLDYIHGAHTAAQVLLLEGRFPELQWCLNLCQAALGELFMSPVAAAPAVPADATSEEGAAAATPQGTSDPLSRRMKAVGSKRRRASLALCSDENHRIFSALARRTAQLQTQMEAAMLARQGCDADCPLHQLDPAVKSSDADEALVKREVMASIRFFQWQLQQLPRAAPMALPLQPAFHHEAWSRSTQMSDACLPPPVAPRSAPAQGERGRSAPFSLPSLSMPEPCASTRQHATSTASVARLGIALPPPSPPVRGITMRRKPYANQWKAPKCLPPLVTEGRAFYMDLCQTYDVASDALHHQLQSNNHVDTPASENGDLEKNGSIRAAQQLYGTLNRDSNDRHSREALEASHLWSSSGSSSSSSSNWGLPPSSAVGARTDPTAPYHSAQLVSRITSVNGEDKHEEEEVESGSLVGGGGDVQDETSGQGDFSSAQGSPTQFLLRTTSPLLESDAKSPVPTLTCSSPCADAFVRDPTVSAFTSGSHVSHPEQPPSNLVGAFSPRRRLLPVSTSALAMTSSVTNAMASSARIQRKVSGGVPSDDAHVATSTTAVASLPSLTGPPAMTSTAAARAVQDARQTMQFAMTSLKAQHQRSAQVLEQCDELALSRLPYSARKTLMASRAGHGTHQYVTVNRNPDDGGGENSVRSAPPVSVCTTATQNGSPTAVHLTDEQVLPSALPSVDAAAVATAELNQLQHLKLASSPPLFLSQSQELSPDAEAQLGELRAAREQQLAASESNVQEMEAQWLAQHRQLRPRVALPRSQDVSAGRQSFHLYGTQRTLHDLQHRWSSRRHPAEQGSHVDSPSRGHTGEAAPMHTTSAPPSPPHSLRPSGSPPCTPTSVTRHLAAASTTVASLPIVSTSNTSSDPLPPSDSSPPLQELPLGGRGARAAVVVKQQGDDQREDDGAASPALKLAHAESVSTSGASKNDAKLLDAAKTMWPVGTALPSSKRATQTAQEDEGPARAMRDVLFSAVRAQLPQQARHHTSSEAVEASEPSAVEETLVAWRRMLQAMNSMPTTMTVVHDSGTEVQELNVAPACLRPLQNSCCLAITAVAPPPTRANSDAPRARHSIRCATAVVRGRSTQRFVCEALRQVSQPVHPVDLVHSVSKTGSPARPQPPAADFSNVLLTGMDAAEVSAEAPERAVRRSSGSTTRVMGLLSDSSTCPSASTDAPAALNSVLPCLSQEAVTSVLRQVNATYRTNAVLLSIEDWTAVSPDVLSLSLPLSVRAVRIQKWWRQRLAIRVCRQRREAQQDYLVEEERRDAAALRVQGRIRGYWAQKALAHRAAAAASLIERRVAAEWATAKYSVSVDDLTDGSVASDASSSLTPAPSSNHHLCLGMTSEYAVDSSHTALQPFNMPAHAGTTPGGADKDTSIFFRSARAAVAADNDDRHISPHQLQSPSTVTATETDATMTRTATAQLSVHRNTASEHQKPSTKRPAEVLQKQPGLVSASAQRIQRCYRRHLARLQTARLCREVEVLSAVVTQRAPLAAVRMTLTAEPLSAVAAASLMKQRSSERIYNGVGELSDMSPSSASGCSSSHSPSSATLSTAALARELNEGSDTEAMRSLLNRCTGDVYESFLQRGLAARRHGDYKTPLERVSLRALQSVRQKHEDEVTRQRQRHELEQRRKLEQQRQRERQVLEASKTIQRIGRAYRWRRWLCERGLKARRRSDHPQVSLLSFPTVKGIHSVPHISSDGEGVQPVRSSEDEQYLQLAGGEAVTSHISLRLQAMHPQWFGIAADPTSAQYIAEHCTPAQLATVPIIEAFVAAFASSAEVYNRYRHACAKSLQLAWRLHRAKRHSRRKQG</sequence>
<dbReference type="EMBL" id="BLBS01000019">
    <property type="protein sequence ID" value="GET87314.1"/>
    <property type="molecule type" value="Genomic_DNA"/>
</dbReference>
<dbReference type="SMART" id="SM00015">
    <property type="entry name" value="IQ"/>
    <property type="match status" value="3"/>
</dbReference>
<dbReference type="Proteomes" id="UP000419144">
    <property type="component" value="Unassembled WGS sequence"/>
</dbReference>
<feature type="region of interest" description="Disordered" evidence="1">
    <location>
        <begin position="1636"/>
        <end position="1667"/>
    </location>
</feature>
<feature type="compositionally biased region" description="Basic and acidic residues" evidence="1">
    <location>
        <begin position="1638"/>
        <end position="1667"/>
    </location>
</feature>
<organism evidence="2 3">
    <name type="scientific">Leishmania tarentolae</name>
    <name type="common">Sauroleishmania tarentolae</name>
    <dbReference type="NCBI Taxonomy" id="5689"/>
    <lineage>
        <taxon>Eukaryota</taxon>
        <taxon>Discoba</taxon>
        <taxon>Euglenozoa</taxon>
        <taxon>Kinetoplastea</taxon>
        <taxon>Metakinetoplastina</taxon>
        <taxon>Trypanosomatida</taxon>
        <taxon>Trypanosomatidae</taxon>
        <taxon>Leishmaniinae</taxon>
        <taxon>Leishmania</taxon>
        <taxon>lizard Leishmania</taxon>
    </lineage>
</organism>
<feature type="compositionally biased region" description="Polar residues" evidence="1">
    <location>
        <begin position="451"/>
        <end position="465"/>
    </location>
</feature>
<feature type="region of interest" description="Disordered" evidence="1">
    <location>
        <begin position="362"/>
        <end position="465"/>
    </location>
</feature>
<reference evidence="2" key="1">
    <citation type="submission" date="2019-11" db="EMBL/GenBank/DDBJ databases">
        <title>Leishmania tarentolae CDS.</title>
        <authorList>
            <person name="Goto Y."/>
            <person name="Yamagishi J."/>
        </authorList>
    </citation>
    <scope>NUCLEOTIDE SEQUENCE [LARGE SCALE GENOMIC DNA]</scope>
    <source>
        <strain evidence="2">Parrot Tar II</strain>
    </source>
</reference>
<evidence type="ECO:0000313" key="2">
    <source>
        <dbReference type="EMBL" id="GET87314.1"/>
    </source>
</evidence>
<evidence type="ECO:0000313" key="3">
    <source>
        <dbReference type="Proteomes" id="UP000419144"/>
    </source>
</evidence>
<accession>A0A640KE23</accession>
<feature type="region of interest" description="Disordered" evidence="1">
    <location>
        <begin position="885"/>
        <end position="953"/>
    </location>
</feature>